<organism evidence="2 3">
    <name type="scientific">Calothrix parietina FACHB-288</name>
    <dbReference type="NCBI Taxonomy" id="2692896"/>
    <lineage>
        <taxon>Bacteria</taxon>
        <taxon>Bacillati</taxon>
        <taxon>Cyanobacteriota</taxon>
        <taxon>Cyanophyceae</taxon>
        <taxon>Nostocales</taxon>
        <taxon>Calotrichaceae</taxon>
        <taxon>Calothrix</taxon>
    </lineage>
</organism>
<sequence length="199" mass="22654">MITGTEQIGILKTNNPNNQNLQINIRSVPSLSNNVKLTKPAGTRVTILEKSQPAGDRYSWYRIRYAEGNNDIGWVREDVINVVPNPNPSPSDTRLFFETQSRQVRVYGREQPYMNIYVKTTDSTDLLRVAAVRIPKSDDYQPWISYISIKGTTVYQVRFIPVTQTRSGQAELIIGESSSGRIYLQEKGFGIQGYEYNQL</sequence>
<dbReference type="Gene3D" id="2.30.30.40">
    <property type="entry name" value="SH3 Domains"/>
    <property type="match status" value="1"/>
</dbReference>
<evidence type="ECO:0000259" key="1">
    <source>
        <dbReference type="Pfam" id="PF08239"/>
    </source>
</evidence>
<dbReference type="Pfam" id="PF08239">
    <property type="entry name" value="SH3_3"/>
    <property type="match status" value="1"/>
</dbReference>
<gene>
    <name evidence="2" type="ORF">H6G24_29445</name>
</gene>
<evidence type="ECO:0000313" key="3">
    <source>
        <dbReference type="Proteomes" id="UP000658514"/>
    </source>
</evidence>
<dbReference type="RefSeq" id="WP_190549044.1">
    <property type="nucleotide sequence ID" value="NZ_CAWPNO010000098.1"/>
</dbReference>
<proteinExistence type="predicted"/>
<keyword evidence="3" id="KW-1185">Reference proteome</keyword>
<dbReference type="Proteomes" id="UP000658514">
    <property type="component" value="Unassembled WGS sequence"/>
</dbReference>
<comment type="caution">
    <text evidence="2">The sequence shown here is derived from an EMBL/GenBank/DDBJ whole genome shotgun (WGS) entry which is preliminary data.</text>
</comment>
<protein>
    <submittedName>
        <fullName evidence="2">SH3 domain-containing protein</fullName>
    </submittedName>
</protein>
<evidence type="ECO:0000313" key="2">
    <source>
        <dbReference type="EMBL" id="MBD2199555.1"/>
    </source>
</evidence>
<accession>A0ABR8AJZ7</accession>
<feature type="domain" description="SH3b" evidence="1">
    <location>
        <begin position="23"/>
        <end position="78"/>
    </location>
</feature>
<dbReference type="InterPro" id="IPR003646">
    <property type="entry name" value="SH3-like_bac-type"/>
</dbReference>
<name>A0ABR8AJZ7_9CYAN</name>
<dbReference type="EMBL" id="JACJQH010000062">
    <property type="protein sequence ID" value="MBD2199555.1"/>
    <property type="molecule type" value="Genomic_DNA"/>
</dbReference>
<reference evidence="2 3" key="1">
    <citation type="journal article" date="2020" name="ISME J.">
        <title>Comparative genomics reveals insights into cyanobacterial evolution and habitat adaptation.</title>
        <authorList>
            <person name="Chen M.Y."/>
            <person name="Teng W.K."/>
            <person name="Zhao L."/>
            <person name="Hu C.X."/>
            <person name="Zhou Y.K."/>
            <person name="Han B.P."/>
            <person name="Song L.R."/>
            <person name="Shu W.S."/>
        </authorList>
    </citation>
    <scope>NUCLEOTIDE SEQUENCE [LARGE SCALE GENOMIC DNA]</scope>
    <source>
        <strain evidence="2 3">FACHB-288</strain>
    </source>
</reference>